<evidence type="ECO:0000256" key="1">
    <source>
        <dbReference type="SAM" id="SignalP"/>
    </source>
</evidence>
<keyword evidence="1" id="KW-0732">Signal</keyword>
<keyword evidence="3" id="KW-1185">Reference proteome</keyword>
<name>A0A392VBP6_9FABA</name>
<dbReference type="Proteomes" id="UP000265520">
    <property type="component" value="Unassembled WGS sequence"/>
</dbReference>
<accession>A0A392VBP6</accession>
<reference evidence="2 3" key="1">
    <citation type="journal article" date="2018" name="Front. Plant Sci.">
        <title>Red Clover (Trifolium pratense) and Zigzag Clover (T. medium) - A Picture of Genomic Similarities and Differences.</title>
        <authorList>
            <person name="Dluhosova J."/>
            <person name="Istvanek J."/>
            <person name="Nedelnik J."/>
            <person name="Repkova J."/>
        </authorList>
    </citation>
    <scope>NUCLEOTIDE SEQUENCE [LARGE SCALE GENOMIC DNA]</scope>
    <source>
        <strain evidence="3">cv. 10/8</strain>
        <tissue evidence="2">Leaf</tissue>
    </source>
</reference>
<feature type="chain" id="PRO_5017436888" evidence="1">
    <location>
        <begin position="22"/>
        <end position="37"/>
    </location>
</feature>
<comment type="caution">
    <text evidence="2">The sequence shown here is derived from an EMBL/GenBank/DDBJ whole genome shotgun (WGS) entry which is preliminary data.</text>
</comment>
<proteinExistence type="predicted"/>
<organism evidence="2 3">
    <name type="scientific">Trifolium medium</name>
    <dbReference type="NCBI Taxonomy" id="97028"/>
    <lineage>
        <taxon>Eukaryota</taxon>
        <taxon>Viridiplantae</taxon>
        <taxon>Streptophyta</taxon>
        <taxon>Embryophyta</taxon>
        <taxon>Tracheophyta</taxon>
        <taxon>Spermatophyta</taxon>
        <taxon>Magnoliopsida</taxon>
        <taxon>eudicotyledons</taxon>
        <taxon>Gunneridae</taxon>
        <taxon>Pentapetalae</taxon>
        <taxon>rosids</taxon>
        <taxon>fabids</taxon>
        <taxon>Fabales</taxon>
        <taxon>Fabaceae</taxon>
        <taxon>Papilionoideae</taxon>
        <taxon>50 kb inversion clade</taxon>
        <taxon>NPAAA clade</taxon>
        <taxon>Hologalegina</taxon>
        <taxon>IRL clade</taxon>
        <taxon>Trifolieae</taxon>
        <taxon>Trifolium</taxon>
    </lineage>
</organism>
<dbReference type="EMBL" id="LXQA011122862">
    <property type="protein sequence ID" value="MCI85746.1"/>
    <property type="molecule type" value="Genomic_DNA"/>
</dbReference>
<evidence type="ECO:0000313" key="2">
    <source>
        <dbReference type="EMBL" id="MCI85746.1"/>
    </source>
</evidence>
<dbReference type="AlphaFoldDB" id="A0A392VBP6"/>
<sequence length="37" mass="3935">MRMFGLSRLGHALWAVLEVLADLAMLDAGPALGPVQN</sequence>
<protein>
    <submittedName>
        <fullName evidence="2">Uncharacterized protein</fullName>
    </submittedName>
</protein>
<feature type="non-terminal residue" evidence="2">
    <location>
        <position position="37"/>
    </location>
</feature>
<feature type="signal peptide" evidence="1">
    <location>
        <begin position="1"/>
        <end position="21"/>
    </location>
</feature>
<evidence type="ECO:0000313" key="3">
    <source>
        <dbReference type="Proteomes" id="UP000265520"/>
    </source>
</evidence>